<sequence length="143" mass="15629">RLVNFPSLPHSTTMHSLSLLVATALLAVAAAQPTSPPWDATARDKTDYCKELVQFAPEDKTCDLFDKCCSFDPLNGDKCQKHNKICQQEDDGTFTFSCKYTNCTAMITTTTTTTTQSPAQVNVAAPVSSLCLLISTVLPRFLF</sequence>
<evidence type="ECO:0008006" key="4">
    <source>
        <dbReference type="Google" id="ProtNLM"/>
    </source>
</evidence>
<evidence type="ECO:0000256" key="1">
    <source>
        <dbReference type="SAM" id="SignalP"/>
    </source>
</evidence>
<feature type="non-terminal residue" evidence="2">
    <location>
        <position position="1"/>
    </location>
</feature>
<comment type="caution">
    <text evidence="2">The sequence shown here is derived from an EMBL/GenBank/DDBJ whole genome shotgun (WGS) entry which is preliminary data.</text>
</comment>
<organism evidence="2 3">
    <name type="scientific">Pristionchus entomophagus</name>
    <dbReference type="NCBI Taxonomy" id="358040"/>
    <lineage>
        <taxon>Eukaryota</taxon>
        <taxon>Metazoa</taxon>
        <taxon>Ecdysozoa</taxon>
        <taxon>Nematoda</taxon>
        <taxon>Chromadorea</taxon>
        <taxon>Rhabditida</taxon>
        <taxon>Rhabditina</taxon>
        <taxon>Diplogasteromorpha</taxon>
        <taxon>Diplogasteroidea</taxon>
        <taxon>Neodiplogasteridae</taxon>
        <taxon>Pristionchus</taxon>
    </lineage>
</organism>
<evidence type="ECO:0000313" key="3">
    <source>
        <dbReference type="Proteomes" id="UP001432027"/>
    </source>
</evidence>
<gene>
    <name evidence="2" type="ORF">PENTCL1PPCAC_532</name>
</gene>
<dbReference type="AlphaFoldDB" id="A0AAV5S6H1"/>
<reference evidence="2" key="1">
    <citation type="submission" date="2023-10" db="EMBL/GenBank/DDBJ databases">
        <title>Genome assembly of Pristionchus species.</title>
        <authorList>
            <person name="Yoshida K."/>
            <person name="Sommer R.J."/>
        </authorList>
    </citation>
    <scope>NUCLEOTIDE SEQUENCE</scope>
    <source>
        <strain evidence="2">RS0144</strain>
    </source>
</reference>
<accession>A0AAV5S6H1</accession>
<evidence type="ECO:0000313" key="2">
    <source>
        <dbReference type="EMBL" id="GMS78357.1"/>
    </source>
</evidence>
<keyword evidence="1" id="KW-0732">Signal</keyword>
<dbReference type="EMBL" id="BTSX01000001">
    <property type="protein sequence ID" value="GMS78357.1"/>
    <property type="molecule type" value="Genomic_DNA"/>
</dbReference>
<keyword evidence="3" id="KW-1185">Reference proteome</keyword>
<feature type="signal peptide" evidence="1">
    <location>
        <begin position="1"/>
        <end position="31"/>
    </location>
</feature>
<feature type="chain" id="PRO_5043741891" description="Ion channel" evidence="1">
    <location>
        <begin position="32"/>
        <end position="143"/>
    </location>
</feature>
<proteinExistence type="predicted"/>
<protein>
    <recommendedName>
        <fullName evidence="4">Ion channel</fullName>
    </recommendedName>
</protein>
<dbReference type="Proteomes" id="UP001432027">
    <property type="component" value="Unassembled WGS sequence"/>
</dbReference>
<name>A0AAV5S6H1_9BILA</name>